<keyword evidence="1" id="KW-0472">Membrane</keyword>
<proteinExistence type="predicted"/>
<dbReference type="EMBL" id="AEXW01000004">
    <property type="protein sequence ID" value="EGD32545.1"/>
    <property type="molecule type" value="Genomic_DNA"/>
</dbReference>
<reference evidence="2 3" key="1">
    <citation type="submission" date="2011-02" db="EMBL/GenBank/DDBJ databases">
        <authorList>
            <person name="Muzny D."/>
            <person name="Qin X."/>
            <person name="Deng J."/>
            <person name="Jiang H."/>
            <person name="Liu Y."/>
            <person name="Qu J."/>
            <person name="Song X.-Z."/>
            <person name="Zhang L."/>
            <person name="Thornton R."/>
            <person name="Coyle M."/>
            <person name="Francisco L."/>
            <person name="Jackson L."/>
            <person name="Javaid M."/>
            <person name="Korchina V."/>
            <person name="Kovar C."/>
            <person name="Mata R."/>
            <person name="Mathew T."/>
            <person name="Ngo R."/>
            <person name="Nguyen L."/>
            <person name="Nguyen N."/>
            <person name="Okwuonu G."/>
            <person name="Ongeri F."/>
            <person name="Pham C."/>
            <person name="Simmons D."/>
            <person name="Wilczek-Boney K."/>
            <person name="Hale W."/>
            <person name="Jakkamsetti A."/>
            <person name="Pham P."/>
            <person name="Ruth R."/>
            <person name="San Lucas F."/>
            <person name="Warren J."/>
            <person name="Zhang J."/>
            <person name="Zhao Z."/>
            <person name="Zhou C."/>
            <person name="Zhu D."/>
            <person name="Lee S."/>
            <person name="Bess C."/>
            <person name="Blankenburg K."/>
            <person name="Forbes L."/>
            <person name="Fu Q."/>
            <person name="Gubbala S."/>
            <person name="Hirani K."/>
            <person name="Jayaseelan J.C."/>
            <person name="Lara F."/>
            <person name="Munidasa M."/>
            <person name="Palculict T."/>
            <person name="Patil S."/>
            <person name="Pu L.-L."/>
            <person name="Saada N."/>
            <person name="Tang L."/>
            <person name="Weissenberger G."/>
            <person name="Zhu Y."/>
            <person name="Hemphill L."/>
            <person name="Shang Y."/>
            <person name="Youmans B."/>
            <person name="Ayvaz T."/>
            <person name="Ross M."/>
            <person name="Santibanez J."/>
            <person name="Aqrawi P."/>
            <person name="Gross S."/>
            <person name="Joshi V."/>
            <person name="Fowler G."/>
            <person name="Nazareth L."/>
            <person name="Reid J."/>
            <person name="Worley K."/>
            <person name="Petrosino J."/>
            <person name="Highlander S."/>
            <person name="Gibbs R."/>
        </authorList>
    </citation>
    <scope>NUCLEOTIDE SEQUENCE [LARGE SCALE GENOMIC DNA]</scope>
    <source>
        <strain evidence="2 3">SK115</strain>
    </source>
</reference>
<organism evidence="2 3">
    <name type="scientific">Streptococcus sanguinis SK115</name>
    <dbReference type="NCBI Taxonomy" id="888810"/>
    <lineage>
        <taxon>Bacteria</taxon>
        <taxon>Bacillati</taxon>
        <taxon>Bacillota</taxon>
        <taxon>Bacilli</taxon>
        <taxon>Lactobacillales</taxon>
        <taxon>Streptococcaceae</taxon>
        <taxon>Streptococcus</taxon>
    </lineage>
</organism>
<dbReference type="HOGENOM" id="CLU_1250071_0_0_9"/>
<evidence type="ECO:0000256" key="1">
    <source>
        <dbReference type="SAM" id="Phobius"/>
    </source>
</evidence>
<keyword evidence="1" id="KW-1133">Transmembrane helix</keyword>
<evidence type="ECO:0000313" key="3">
    <source>
        <dbReference type="Proteomes" id="UP000003351"/>
    </source>
</evidence>
<dbReference type="AlphaFoldDB" id="F0I6P5"/>
<accession>F0I6P5</accession>
<name>F0I6P5_STRSA</name>
<evidence type="ECO:0000313" key="2">
    <source>
        <dbReference type="EMBL" id="EGD32545.1"/>
    </source>
</evidence>
<gene>
    <name evidence="2" type="ORF">HMPREF9382_0478</name>
</gene>
<comment type="caution">
    <text evidence="2">The sequence shown here is derived from an EMBL/GenBank/DDBJ whole genome shotgun (WGS) entry which is preliminary data.</text>
</comment>
<protein>
    <submittedName>
        <fullName evidence="2">Uncharacterized protein</fullName>
    </submittedName>
</protein>
<dbReference type="Proteomes" id="UP000003351">
    <property type="component" value="Unassembled WGS sequence"/>
</dbReference>
<keyword evidence="1" id="KW-0812">Transmembrane</keyword>
<dbReference type="PATRIC" id="fig|888810.3.peg.464"/>
<feature type="transmembrane region" description="Helical" evidence="1">
    <location>
        <begin position="180"/>
        <end position="197"/>
    </location>
</feature>
<sequence>MQSKSKMLKMKNYFKNKPTQAFLMLIALVWSVYEIGVTSLASNSALTKEFMHSRYVMVWPIVDRKANLYHYAEEWTSDILDGIMHLDYENIRITSFPKKWESEAEIYYTLSEDKYADRVYFFLDEPISRAYTTSLEKKYYLISKNAAAIKEETGKTVEQLGQEVGHARENFLSALGKMKILRLFYLILRMIVLLLCIRLSGQRRKRKENEILQNGWNLETIRNL</sequence>